<dbReference type="Proteomes" id="UP000243579">
    <property type="component" value="Unassembled WGS sequence"/>
</dbReference>
<organism evidence="1 2">
    <name type="scientific">Achlya hypogyna</name>
    <name type="common">Oomycete</name>
    <name type="synonym">Protoachlya hypogyna</name>
    <dbReference type="NCBI Taxonomy" id="1202772"/>
    <lineage>
        <taxon>Eukaryota</taxon>
        <taxon>Sar</taxon>
        <taxon>Stramenopiles</taxon>
        <taxon>Oomycota</taxon>
        <taxon>Saprolegniomycetes</taxon>
        <taxon>Saprolegniales</taxon>
        <taxon>Achlyaceae</taxon>
        <taxon>Achlya</taxon>
    </lineage>
</organism>
<gene>
    <name evidence="1" type="ORF">ACHHYP_16595</name>
</gene>
<protein>
    <submittedName>
        <fullName evidence="1">Uncharacterized protein</fullName>
    </submittedName>
</protein>
<name>A0A1V9Y692_ACHHY</name>
<dbReference type="OrthoDB" id="70651at2759"/>
<keyword evidence="2" id="KW-1185">Reference proteome</keyword>
<sequence length="294" mass="32446">MSTKKTTPLRSTVLVSPISVAHRNRSMDADGVNPVRAQWVANLKKRADASSSPSPDVVSASTPPYGCKDSMKMYGGGHIEYSGRATHQSVRVEPKTSAQVEMFPKKLIKPLLKKRPNCPTVLELASGKPRTPRRKISGGHEFDEMQIQTTLDGCYPSVGTPSAHHHHRGPTSPGMIDPLYGIDFCSFDTFLDLPTPKSLQEMPTFPVIESLDAPALVRATSVEQEGLSLCFEHTHLSRPLPSPFSSSLRPPTGCVFDHSKHPELENIFDFDDSDIDKEVDSFYYDGDDHDIDLM</sequence>
<dbReference type="EMBL" id="JNBR01002826">
    <property type="protein sequence ID" value="OQR81245.1"/>
    <property type="molecule type" value="Genomic_DNA"/>
</dbReference>
<accession>A0A1V9Y692</accession>
<proteinExistence type="predicted"/>
<reference evidence="1 2" key="1">
    <citation type="journal article" date="2014" name="Genome Biol. Evol.">
        <title>The secreted proteins of Achlya hypogyna and Thraustotheca clavata identify the ancestral oomycete secretome and reveal gene acquisitions by horizontal gene transfer.</title>
        <authorList>
            <person name="Misner I."/>
            <person name="Blouin N."/>
            <person name="Leonard G."/>
            <person name="Richards T.A."/>
            <person name="Lane C.E."/>
        </authorList>
    </citation>
    <scope>NUCLEOTIDE SEQUENCE [LARGE SCALE GENOMIC DNA]</scope>
    <source>
        <strain evidence="1 2">ATCC 48635</strain>
    </source>
</reference>
<evidence type="ECO:0000313" key="2">
    <source>
        <dbReference type="Proteomes" id="UP000243579"/>
    </source>
</evidence>
<evidence type="ECO:0000313" key="1">
    <source>
        <dbReference type="EMBL" id="OQR81245.1"/>
    </source>
</evidence>
<dbReference type="AlphaFoldDB" id="A0A1V9Y692"/>
<comment type="caution">
    <text evidence="1">The sequence shown here is derived from an EMBL/GenBank/DDBJ whole genome shotgun (WGS) entry which is preliminary data.</text>
</comment>